<name>A0A0B6Z189_9EUPU</name>
<organism evidence="2">
    <name type="scientific">Arion vulgaris</name>
    <dbReference type="NCBI Taxonomy" id="1028688"/>
    <lineage>
        <taxon>Eukaryota</taxon>
        <taxon>Metazoa</taxon>
        <taxon>Spiralia</taxon>
        <taxon>Lophotrochozoa</taxon>
        <taxon>Mollusca</taxon>
        <taxon>Gastropoda</taxon>
        <taxon>Heterobranchia</taxon>
        <taxon>Euthyneura</taxon>
        <taxon>Panpulmonata</taxon>
        <taxon>Eupulmonata</taxon>
        <taxon>Stylommatophora</taxon>
        <taxon>Helicina</taxon>
        <taxon>Arionoidea</taxon>
        <taxon>Arionidae</taxon>
        <taxon>Arion</taxon>
    </lineage>
</organism>
<feature type="non-terminal residue" evidence="2">
    <location>
        <position position="1"/>
    </location>
</feature>
<feature type="non-terminal residue" evidence="2">
    <location>
        <position position="193"/>
    </location>
</feature>
<feature type="region of interest" description="Disordered" evidence="1">
    <location>
        <begin position="81"/>
        <end position="112"/>
    </location>
</feature>
<proteinExistence type="predicted"/>
<accession>A0A0B6Z189</accession>
<evidence type="ECO:0000313" key="2">
    <source>
        <dbReference type="EMBL" id="CEK62288.1"/>
    </source>
</evidence>
<evidence type="ECO:0000256" key="1">
    <source>
        <dbReference type="SAM" id="MobiDB-lite"/>
    </source>
</evidence>
<feature type="compositionally biased region" description="Low complexity" evidence="1">
    <location>
        <begin position="99"/>
        <end position="111"/>
    </location>
</feature>
<sequence>NKGAGDDARQGIGIHEIDAFFQQHKQDNTADFSENSLVDLHEKYSSPMGTDIVDDQVSICLNNSNNPSLTLLEDLAPDRHKKNSELSPFESLDKEDHSGSSFEDFSGFDIGATGHEEDMQANASGLSIEASNAKLTSDCADSLADVCNSSKDNSETENVDFSLDGEPWLAIGAENDGNSIEKPVESITQPDFF</sequence>
<feature type="region of interest" description="Disordered" evidence="1">
    <location>
        <begin position="172"/>
        <end position="193"/>
    </location>
</feature>
<dbReference type="AlphaFoldDB" id="A0A0B6Z189"/>
<dbReference type="EMBL" id="HACG01015423">
    <property type="protein sequence ID" value="CEK62288.1"/>
    <property type="molecule type" value="Transcribed_RNA"/>
</dbReference>
<gene>
    <name evidence="2" type="primary">ORF44753</name>
</gene>
<protein>
    <submittedName>
        <fullName evidence="2">Uncharacterized protein</fullName>
    </submittedName>
</protein>
<reference evidence="2" key="1">
    <citation type="submission" date="2014-12" db="EMBL/GenBank/DDBJ databases">
        <title>Insight into the proteome of Arion vulgaris.</title>
        <authorList>
            <person name="Aradska J."/>
            <person name="Bulat T."/>
            <person name="Smidak R."/>
            <person name="Sarate P."/>
            <person name="Gangsoo J."/>
            <person name="Sialana F."/>
            <person name="Bilban M."/>
            <person name="Lubec G."/>
        </authorList>
    </citation>
    <scope>NUCLEOTIDE SEQUENCE</scope>
    <source>
        <tissue evidence="2">Skin</tissue>
    </source>
</reference>